<accession>A0A0F8ZJB6</accession>
<proteinExistence type="predicted"/>
<organism evidence="1">
    <name type="scientific">marine sediment metagenome</name>
    <dbReference type="NCBI Taxonomy" id="412755"/>
    <lineage>
        <taxon>unclassified sequences</taxon>
        <taxon>metagenomes</taxon>
        <taxon>ecological metagenomes</taxon>
    </lineage>
</organism>
<protein>
    <submittedName>
        <fullName evidence="1">Uncharacterized protein</fullName>
    </submittedName>
</protein>
<comment type="caution">
    <text evidence="1">The sequence shown here is derived from an EMBL/GenBank/DDBJ whole genome shotgun (WGS) entry which is preliminary data.</text>
</comment>
<name>A0A0F8ZJB6_9ZZZZ</name>
<dbReference type="AlphaFoldDB" id="A0A0F8ZJB6"/>
<evidence type="ECO:0000313" key="1">
    <source>
        <dbReference type="EMBL" id="KKK93893.1"/>
    </source>
</evidence>
<sequence length="103" mass="11503">MKRTWTQVGIEHTQDRQEEIAGMIDRLDWQTIPCTMAMMPGEGIKAVIKELRIPNVSHVACSREMAPYGLMGIKARYKNGHATIYLVDEGCSTVVIASDFFGS</sequence>
<dbReference type="EMBL" id="LAZR01047580">
    <property type="protein sequence ID" value="KKK93893.1"/>
    <property type="molecule type" value="Genomic_DNA"/>
</dbReference>
<reference evidence="1" key="1">
    <citation type="journal article" date="2015" name="Nature">
        <title>Complex archaea that bridge the gap between prokaryotes and eukaryotes.</title>
        <authorList>
            <person name="Spang A."/>
            <person name="Saw J.H."/>
            <person name="Jorgensen S.L."/>
            <person name="Zaremba-Niedzwiedzka K."/>
            <person name="Martijn J."/>
            <person name="Lind A.E."/>
            <person name="van Eijk R."/>
            <person name="Schleper C."/>
            <person name="Guy L."/>
            <person name="Ettema T.J."/>
        </authorList>
    </citation>
    <scope>NUCLEOTIDE SEQUENCE</scope>
</reference>
<gene>
    <name evidence="1" type="ORF">LCGC14_2688350</name>
</gene>